<proteinExistence type="predicted"/>
<evidence type="ECO:0000313" key="1">
    <source>
        <dbReference type="EMBL" id="CAF5027212.1"/>
    </source>
</evidence>
<sequence>MRNNLPCHLKEVLCGQPCGRPLPCGVHVCQRACHLGP</sequence>
<organism evidence="2 3">
    <name type="scientific">Rotaria magnacalcarata</name>
    <dbReference type="NCBI Taxonomy" id="392030"/>
    <lineage>
        <taxon>Eukaryota</taxon>
        <taxon>Metazoa</taxon>
        <taxon>Spiralia</taxon>
        <taxon>Gnathifera</taxon>
        <taxon>Rotifera</taxon>
        <taxon>Eurotatoria</taxon>
        <taxon>Bdelloidea</taxon>
        <taxon>Philodinida</taxon>
        <taxon>Philodinidae</taxon>
        <taxon>Rotaria</taxon>
    </lineage>
</organism>
<dbReference type="EMBL" id="CAJOBI010214916">
    <property type="protein sequence ID" value="CAF5027212.1"/>
    <property type="molecule type" value="Genomic_DNA"/>
</dbReference>
<reference evidence="2" key="1">
    <citation type="submission" date="2021-02" db="EMBL/GenBank/DDBJ databases">
        <authorList>
            <person name="Nowell W R."/>
        </authorList>
    </citation>
    <scope>NUCLEOTIDE SEQUENCE</scope>
</reference>
<feature type="non-terminal residue" evidence="2">
    <location>
        <position position="1"/>
    </location>
</feature>
<protein>
    <submittedName>
        <fullName evidence="2">Uncharacterized protein</fullName>
    </submittedName>
</protein>
<comment type="caution">
    <text evidence="2">The sequence shown here is derived from an EMBL/GenBank/DDBJ whole genome shotgun (WGS) entry which is preliminary data.</text>
</comment>
<accession>A0A8S3DLN8</accession>
<dbReference type="EMBL" id="CAJOBI010217080">
    <property type="protein sequence ID" value="CAF5032319.1"/>
    <property type="molecule type" value="Genomic_DNA"/>
</dbReference>
<dbReference type="AlphaFoldDB" id="A0A8S3DLN8"/>
<name>A0A8S3DLN8_9BILA</name>
<dbReference type="Proteomes" id="UP000676336">
    <property type="component" value="Unassembled WGS sequence"/>
</dbReference>
<gene>
    <name evidence="1" type="ORF">SMN809_LOCUS57928</name>
    <name evidence="2" type="ORF">SMN809_LOCUS58190</name>
</gene>
<evidence type="ECO:0000313" key="2">
    <source>
        <dbReference type="EMBL" id="CAF5032319.1"/>
    </source>
</evidence>
<evidence type="ECO:0000313" key="3">
    <source>
        <dbReference type="Proteomes" id="UP000676336"/>
    </source>
</evidence>